<evidence type="ECO:0000256" key="1">
    <source>
        <dbReference type="ARBA" id="ARBA00012513"/>
    </source>
</evidence>
<keyword evidence="2" id="KW-0723">Serine/threonine-protein kinase</keyword>
<accession>M0ND98</accession>
<dbReference type="STRING" id="1227456.C450_00505"/>
<dbReference type="GO" id="GO:0004674">
    <property type="term" value="F:protein serine/threonine kinase activity"/>
    <property type="evidence" value="ECO:0007669"/>
    <property type="project" value="UniProtKB-KW"/>
</dbReference>
<keyword evidence="6" id="KW-0067">ATP-binding</keyword>
<evidence type="ECO:0000313" key="11">
    <source>
        <dbReference type="Proteomes" id="UP000011625"/>
    </source>
</evidence>
<keyword evidence="11" id="KW-1185">Reference proteome</keyword>
<reference evidence="10 11" key="1">
    <citation type="journal article" date="2014" name="PLoS Genet.">
        <title>Phylogenetically driven sequencing of extremely halophilic archaea reveals strategies for static and dynamic osmo-response.</title>
        <authorList>
            <person name="Becker E.A."/>
            <person name="Seitzer P.M."/>
            <person name="Tritt A."/>
            <person name="Larsen D."/>
            <person name="Krusor M."/>
            <person name="Yao A.I."/>
            <person name="Wu D."/>
            <person name="Madern D."/>
            <person name="Eisen J.A."/>
            <person name="Darling A.E."/>
            <person name="Facciotti M.T."/>
        </authorList>
    </citation>
    <scope>NUCLEOTIDE SEQUENCE [LARGE SCALE GENOMIC DNA]</scope>
    <source>
        <strain evidence="10 11">DSM 8989</strain>
    </source>
</reference>
<dbReference type="InterPro" id="IPR008266">
    <property type="entry name" value="Tyr_kinase_AS"/>
</dbReference>
<evidence type="ECO:0000256" key="8">
    <source>
        <dbReference type="ARBA" id="ARBA00048679"/>
    </source>
</evidence>
<dbReference type="EC" id="2.7.11.1" evidence="1"/>
<comment type="catalytic activity">
    <reaction evidence="7">
        <text>L-threonyl-[protein] + ATP = O-phospho-L-threonyl-[protein] + ADP + H(+)</text>
        <dbReference type="Rhea" id="RHEA:46608"/>
        <dbReference type="Rhea" id="RHEA-COMP:11060"/>
        <dbReference type="Rhea" id="RHEA-COMP:11605"/>
        <dbReference type="ChEBI" id="CHEBI:15378"/>
        <dbReference type="ChEBI" id="CHEBI:30013"/>
        <dbReference type="ChEBI" id="CHEBI:30616"/>
        <dbReference type="ChEBI" id="CHEBI:61977"/>
        <dbReference type="ChEBI" id="CHEBI:456216"/>
        <dbReference type="EC" id="2.7.11.1"/>
    </reaction>
</comment>
<dbReference type="Pfam" id="PF01163">
    <property type="entry name" value="RIO1"/>
    <property type="match status" value="1"/>
</dbReference>
<evidence type="ECO:0000256" key="5">
    <source>
        <dbReference type="ARBA" id="ARBA00022777"/>
    </source>
</evidence>
<protein>
    <recommendedName>
        <fullName evidence="1">non-specific serine/threonine protein kinase</fullName>
        <ecNumber evidence="1">2.7.11.1</ecNumber>
    </recommendedName>
</protein>
<evidence type="ECO:0000256" key="6">
    <source>
        <dbReference type="ARBA" id="ARBA00022840"/>
    </source>
</evidence>
<gene>
    <name evidence="10" type="ORF">C450_00505</name>
</gene>
<dbReference type="SUPFAM" id="SSF56112">
    <property type="entry name" value="Protein kinase-like (PK-like)"/>
    <property type="match status" value="1"/>
</dbReference>
<dbReference type="PATRIC" id="fig|1227456.3.peg.109"/>
<dbReference type="PROSITE" id="PS00109">
    <property type="entry name" value="PROTEIN_KINASE_TYR"/>
    <property type="match status" value="1"/>
</dbReference>
<keyword evidence="5" id="KW-0418">Kinase</keyword>
<evidence type="ECO:0000256" key="3">
    <source>
        <dbReference type="ARBA" id="ARBA00022679"/>
    </source>
</evidence>
<sequence>MEPVAFRRFIRGEVDPERLEAVCAAVAARYGASVERIDRLDADNWLSTPCVLNERWFVKVITPQNALVHGLLTTGRNLGAFSSGTEGFFERFADPVEMAEHERDATRRLRGIGVNAPEPLEAFAHEEFGVLVFEYLPAFRTLDALPTDEARTLAPDVFGVLARMHAAELGHGDLRAENVLVADGELYVIDATSVRGDAAADVRSYDLACGLAALEPLIGARAAVDAATEHYGVDDLLAAREFVDFINMRPDHDFDAALLRGEIEKRAA</sequence>
<comment type="catalytic activity">
    <reaction evidence="8">
        <text>L-seryl-[protein] + ATP = O-phospho-L-seryl-[protein] + ADP + H(+)</text>
        <dbReference type="Rhea" id="RHEA:17989"/>
        <dbReference type="Rhea" id="RHEA-COMP:9863"/>
        <dbReference type="Rhea" id="RHEA-COMP:11604"/>
        <dbReference type="ChEBI" id="CHEBI:15378"/>
        <dbReference type="ChEBI" id="CHEBI:29999"/>
        <dbReference type="ChEBI" id="CHEBI:30616"/>
        <dbReference type="ChEBI" id="CHEBI:83421"/>
        <dbReference type="ChEBI" id="CHEBI:456216"/>
        <dbReference type="EC" id="2.7.11.1"/>
    </reaction>
</comment>
<dbReference type="Gene3D" id="1.10.510.10">
    <property type="entry name" value="Transferase(Phosphotransferase) domain 1"/>
    <property type="match status" value="1"/>
</dbReference>
<dbReference type="EMBL" id="AOME01000002">
    <property type="protein sequence ID" value="EMA55957.1"/>
    <property type="molecule type" value="Genomic_DNA"/>
</dbReference>
<evidence type="ECO:0000256" key="2">
    <source>
        <dbReference type="ARBA" id="ARBA00022527"/>
    </source>
</evidence>
<dbReference type="AlphaFoldDB" id="M0ND98"/>
<evidence type="ECO:0000256" key="4">
    <source>
        <dbReference type="ARBA" id="ARBA00022741"/>
    </source>
</evidence>
<dbReference type="GO" id="GO:0005524">
    <property type="term" value="F:ATP binding"/>
    <property type="evidence" value="ECO:0007669"/>
    <property type="project" value="UniProtKB-KW"/>
</dbReference>
<dbReference type="Proteomes" id="UP000011625">
    <property type="component" value="Unassembled WGS sequence"/>
</dbReference>
<evidence type="ECO:0000259" key="9">
    <source>
        <dbReference type="Pfam" id="PF01163"/>
    </source>
</evidence>
<keyword evidence="4" id="KW-0547">Nucleotide-binding</keyword>
<comment type="caution">
    <text evidence="10">The sequence shown here is derived from an EMBL/GenBank/DDBJ whole genome shotgun (WGS) entry which is preliminary data.</text>
</comment>
<evidence type="ECO:0000256" key="7">
    <source>
        <dbReference type="ARBA" id="ARBA00047899"/>
    </source>
</evidence>
<feature type="domain" description="RIO-type" evidence="9">
    <location>
        <begin position="98"/>
        <end position="191"/>
    </location>
</feature>
<dbReference type="InterPro" id="IPR011009">
    <property type="entry name" value="Kinase-like_dom_sf"/>
</dbReference>
<keyword evidence="3" id="KW-0808">Transferase</keyword>
<evidence type="ECO:0000313" key="10">
    <source>
        <dbReference type="EMBL" id="EMA55957.1"/>
    </source>
</evidence>
<proteinExistence type="predicted"/>
<organism evidence="10 11">
    <name type="scientific">Halococcus salifodinae DSM 8989</name>
    <dbReference type="NCBI Taxonomy" id="1227456"/>
    <lineage>
        <taxon>Archaea</taxon>
        <taxon>Methanobacteriati</taxon>
        <taxon>Methanobacteriota</taxon>
        <taxon>Stenosarchaea group</taxon>
        <taxon>Halobacteria</taxon>
        <taxon>Halobacteriales</taxon>
        <taxon>Halococcaceae</taxon>
        <taxon>Halococcus</taxon>
    </lineage>
</organism>
<name>M0ND98_9EURY</name>
<dbReference type="InterPro" id="IPR018934">
    <property type="entry name" value="RIO_dom"/>
</dbReference>